<gene>
    <name evidence="2" type="ORF">M441DRAFT_191369</name>
</gene>
<keyword evidence="3" id="KW-1185">Reference proteome</keyword>
<keyword evidence="1" id="KW-0472">Membrane</keyword>
<name>A0A2T3ZCM6_TRIA4</name>
<dbReference type="InterPro" id="IPR021840">
    <property type="entry name" value="DUF3433"/>
</dbReference>
<dbReference type="PANTHER" id="PTHR37544">
    <property type="entry name" value="SPRAY-RELATED"/>
    <property type="match status" value="1"/>
</dbReference>
<reference evidence="2 3" key="1">
    <citation type="submission" date="2016-07" db="EMBL/GenBank/DDBJ databases">
        <title>Multiple horizontal gene transfer events from other fungi enriched the ability of initially mycotrophic Trichoderma (Ascomycota) to feed on dead plant biomass.</title>
        <authorList>
            <consortium name="DOE Joint Genome Institute"/>
            <person name="Aerts A."/>
            <person name="Atanasova L."/>
            <person name="Chenthamara K."/>
            <person name="Zhang J."/>
            <person name="Grujic M."/>
            <person name="Henrissat B."/>
            <person name="Kuo A."/>
            <person name="Salamov A."/>
            <person name="Lipzen A."/>
            <person name="Labutti K."/>
            <person name="Barry K."/>
            <person name="Miao Y."/>
            <person name="Rahimi M.J."/>
            <person name="Shen Q."/>
            <person name="Grigoriev I.V."/>
            <person name="Kubicek C.P."/>
            <person name="Druzhinina I.S."/>
        </authorList>
    </citation>
    <scope>NUCLEOTIDE SEQUENCE [LARGE SCALE GENOMIC DNA]</scope>
    <source>
        <strain evidence="2 3">CBS 433.97</strain>
    </source>
</reference>
<evidence type="ECO:0000313" key="3">
    <source>
        <dbReference type="Proteomes" id="UP000240493"/>
    </source>
</evidence>
<keyword evidence="1" id="KW-0812">Transmembrane</keyword>
<dbReference type="STRING" id="1042311.A0A2T3ZCM6"/>
<feature type="transmembrane region" description="Helical" evidence="1">
    <location>
        <begin position="70"/>
        <end position="93"/>
    </location>
</feature>
<dbReference type="OrthoDB" id="3248909at2759"/>
<organism evidence="2 3">
    <name type="scientific">Trichoderma asperellum (strain ATCC 204424 / CBS 433.97 / NBRC 101777)</name>
    <dbReference type="NCBI Taxonomy" id="1042311"/>
    <lineage>
        <taxon>Eukaryota</taxon>
        <taxon>Fungi</taxon>
        <taxon>Dikarya</taxon>
        <taxon>Ascomycota</taxon>
        <taxon>Pezizomycotina</taxon>
        <taxon>Sordariomycetes</taxon>
        <taxon>Hypocreomycetidae</taxon>
        <taxon>Hypocreales</taxon>
        <taxon>Hypocreaceae</taxon>
        <taxon>Trichoderma</taxon>
    </lineage>
</organism>
<dbReference type="PANTHER" id="PTHR37544:SF3">
    <property type="entry name" value="SPRAY"/>
    <property type="match status" value="1"/>
</dbReference>
<accession>A0A2T3ZCM6</accession>
<dbReference type="Pfam" id="PF11915">
    <property type="entry name" value="DUF3433"/>
    <property type="match status" value="2"/>
</dbReference>
<evidence type="ECO:0000313" key="2">
    <source>
        <dbReference type="EMBL" id="PTB42554.1"/>
    </source>
</evidence>
<dbReference type="Proteomes" id="UP000240493">
    <property type="component" value="Unassembled WGS sequence"/>
</dbReference>
<protein>
    <submittedName>
        <fullName evidence="2">Uncharacterized protein</fullName>
    </submittedName>
</protein>
<feature type="transmembrane region" description="Helical" evidence="1">
    <location>
        <begin position="113"/>
        <end position="134"/>
    </location>
</feature>
<feature type="transmembrane region" description="Helical" evidence="1">
    <location>
        <begin position="667"/>
        <end position="685"/>
    </location>
</feature>
<keyword evidence="1" id="KW-1133">Transmembrane helix</keyword>
<evidence type="ECO:0000256" key="1">
    <source>
        <dbReference type="SAM" id="Phobius"/>
    </source>
</evidence>
<dbReference type="EMBL" id="KZ679260">
    <property type="protein sequence ID" value="PTB42554.1"/>
    <property type="molecule type" value="Genomic_DNA"/>
</dbReference>
<feature type="transmembrane region" description="Helical" evidence="1">
    <location>
        <begin position="181"/>
        <end position="198"/>
    </location>
</feature>
<proteinExistence type="predicted"/>
<feature type="transmembrane region" description="Helical" evidence="1">
    <location>
        <begin position="773"/>
        <end position="796"/>
    </location>
</feature>
<feature type="transmembrane region" description="Helical" evidence="1">
    <location>
        <begin position="544"/>
        <end position="566"/>
    </location>
</feature>
<dbReference type="AlphaFoldDB" id="A0A2T3ZCM6"/>
<feature type="transmembrane region" description="Helical" evidence="1">
    <location>
        <begin position="1130"/>
        <end position="1150"/>
    </location>
</feature>
<sequence>MASQPECEPLSPNDYGIRRPLQSQFSQGSSLEGANSNSLWCRQPRRAPSLRENNNNVLRKGWKPLSMEPAILVLLTLLTLLIAGGIEVLAHLSKSKGALALSRTQDEIPQYAMLSYLYAPNIVAVLYSLMWSWVDLDVKRMQPWFELSKPGGATAENSLFLDYPYDFIATVPIKAAKRRHWPVFFAGTVTVVIFWLITPLQSSIMGTGFVNRTEPAIIATRSSMVPLSNQSALLTNEILNTGYATGWLGQNFPPFTTADYAILPFYIDNDPGASQQQLNWTAVTTKLWTELDCWPAAYQRQYPDITAWNFQSGQGCNTSLSLNIVSNLSMYYVGYHASRYGDFHLANSVHCPATENSTHQFLAIWASTTPLSFDFSVTPEVNMTALFCQPSYYKQQVVVSITTDDYKSQNASIQPISPREPLTEKEFNSTSFEFLITHGMPMEEGSGLIMRRDYPFEQVIEIEPRLKRTDLSLPVSNMVGYALAGRDEPATPYRDPNALHEAFNRAHKYLFAIAVNKLLFNETDVGNSTAVSSFQQSGIIVSRLFSAIVEGLLLLVAIFTVSLLWACHKSTSYLNANPSSISRLAAIFRNGSDTNELFRLFDHADEKSLQELFQGDKFRLARSDNNDPKSLYIEKMDDSEQSHSDKRFDKPTGYYEPIRPAVLRREVGLLFAVIQIGTLVSISYLKTQSDKENGLIRPSSNFEVLQILENYIPTAFATFSEPFWVLLNRLLCLLQPFKTMSKGRSQPSKSIESTYTALPPQLVAWRALRSGHLMLVMICIIALLSNVLAVGLGALFNEDQMTASYSATFTPNIAPQFDNQSVLNFPNLGFLATSGLYQDELYITMANISSGTPLTPWTTSDYFFQPYTVDSGSEGNSSSTYRILTRGFGVNANCTAVPSSKLAITFPPSLERTCPGNSSYIVEAVKMKIRGSEHMRSSSGLSSVEYSDVFSPAGYLDDCGRAITFGWGRTPQGADMNGTIEASFAFCRPYFQTAMFDVRHDAEGNVLAYERTSDISTHLDGDDQDVQTKRMVTQMNNLLRAPAIEWHNDTLTRDWMNYLLAITLDSRDFLDPEKPPPDPNDLIPTIEKLYRQSFVTVLGLNLQLFVPGDQALSIAGERLRDETRIFVDQSAFIITAIVLGFNIIAIIIFYSRGIMFNLPRVPTTIGSILAFISASHILLLDEEVSSSSGEAKEEKTYSFGRYIGVDQKVHLGIDMDPHVALVDPASLREKRSFIHRLAPGGLRRRKELGTVSNSTWL</sequence>